<dbReference type="AlphaFoldDB" id="A0A1V9G7T1"/>
<evidence type="ECO:0008006" key="4">
    <source>
        <dbReference type="Google" id="ProtNLM"/>
    </source>
</evidence>
<name>A0A1V9G7T1_9BACT</name>
<organism evidence="2 3">
    <name type="scientific">Niastella vici</name>
    <dbReference type="NCBI Taxonomy" id="1703345"/>
    <lineage>
        <taxon>Bacteria</taxon>
        <taxon>Pseudomonadati</taxon>
        <taxon>Bacteroidota</taxon>
        <taxon>Chitinophagia</taxon>
        <taxon>Chitinophagales</taxon>
        <taxon>Chitinophagaceae</taxon>
        <taxon>Niastella</taxon>
    </lineage>
</organism>
<keyword evidence="1" id="KW-0732">Signal</keyword>
<dbReference type="STRING" id="1703345.A3860_13715"/>
<dbReference type="OrthoDB" id="939978at2"/>
<reference evidence="2 3" key="1">
    <citation type="submission" date="2016-03" db="EMBL/GenBank/DDBJ databases">
        <title>Niastella vici sp. nov., isolated from farmland soil.</title>
        <authorList>
            <person name="Chen L."/>
            <person name="Wang D."/>
            <person name="Yang S."/>
            <person name="Wang G."/>
        </authorList>
    </citation>
    <scope>NUCLEOTIDE SEQUENCE [LARGE SCALE GENOMIC DNA]</scope>
    <source>
        <strain evidence="2 3">DJ57</strain>
    </source>
</reference>
<evidence type="ECO:0000313" key="2">
    <source>
        <dbReference type="EMBL" id="OQP66536.1"/>
    </source>
</evidence>
<feature type="signal peptide" evidence="1">
    <location>
        <begin position="1"/>
        <end position="19"/>
    </location>
</feature>
<evidence type="ECO:0000256" key="1">
    <source>
        <dbReference type="SAM" id="SignalP"/>
    </source>
</evidence>
<proteinExistence type="predicted"/>
<dbReference type="Proteomes" id="UP000192796">
    <property type="component" value="Unassembled WGS sequence"/>
</dbReference>
<keyword evidence="3" id="KW-1185">Reference proteome</keyword>
<protein>
    <recommendedName>
        <fullName evidence="4">Carboxypeptidase regulatory-like domain-containing protein</fullName>
    </recommendedName>
</protein>
<comment type="caution">
    <text evidence="2">The sequence shown here is derived from an EMBL/GenBank/DDBJ whole genome shotgun (WGS) entry which is preliminary data.</text>
</comment>
<gene>
    <name evidence="2" type="ORF">A3860_13715</name>
</gene>
<dbReference type="EMBL" id="LVYD01000002">
    <property type="protein sequence ID" value="OQP66536.1"/>
    <property type="molecule type" value="Genomic_DNA"/>
</dbReference>
<accession>A0A1V9G7T1</accession>
<dbReference type="SUPFAM" id="SSF49464">
    <property type="entry name" value="Carboxypeptidase regulatory domain-like"/>
    <property type="match status" value="1"/>
</dbReference>
<dbReference type="RefSeq" id="WP_081145476.1">
    <property type="nucleotide sequence ID" value="NZ_LVYD01000002.1"/>
</dbReference>
<dbReference type="PROSITE" id="PS51257">
    <property type="entry name" value="PROKAR_LIPOPROTEIN"/>
    <property type="match status" value="1"/>
</dbReference>
<sequence>MKHKVCSVLLPFIYSAVLAACNKNDDDKDPGAPGTKKGIVSGVVTDAKNQPVKDARITIEHTVWYNSYLFGSSDNDGKYQVSLPDDPAGDWTAKAQLTKTAYGQTYKFDLEPDKSDAFNKANGAVRNFTWKLSGQRPGGTGYYGAHVDLYQFGADVDLTKVKLSFTPFPGETGFIDGTTAASFERPVEEVAGTFMVKDVPIGKYTIKAVYAGKRLLLNNRHADDNNEETKTVVFGKYGYLGETEYNIEFYVTE</sequence>
<dbReference type="Gene3D" id="2.60.40.1120">
    <property type="entry name" value="Carboxypeptidase-like, regulatory domain"/>
    <property type="match status" value="1"/>
</dbReference>
<evidence type="ECO:0000313" key="3">
    <source>
        <dbReference type="Proteomes" id="UP000192796"/>
    </source>
</evidence>
<dbReference type="InterPro" id="IPR008969">
    <property type="entry name" value="CarboxyPept-like_regulatory"/>
</dbReference>
<feature type="chain" id="PRO_5013274937" description="Carboxypeptidase regulatory-like domain-containing protein" evidence="1">
    <location>
        <begin position="20"/>
        <end position="253"/>
    </location>
</feature>